<comment type="similarity">
    <text evidence="10">In the N-terminal section; belongs to the flavodoxin family.</text>
</comment>
<gene>
    <name evidence="13" type="ORF">C2845_PM07G22040</name>
</gene>
<evidence type="ECO:0000256" key="3">
    <source>
        <dbReference type="ARBA" id="ARBA00004496"/>
    </source>
</evidence>
<dbReference type="GO" id="GO:0005634">
    <property type="term" value="C:nucleus"/>
    <property type="evidence" value="ECO:0007669"/>
    <property type="project" value="UniProtKB-ARBA"/>
</dbReference>
<comment type="similarity">
    <text evidence="10">Belongs to the NADPH-dependent diflavin oxidoreductase NDOR1 family.</text>
</comment>
<dbReference type="Gene3D" id="1.20.990.10">
    <property type="entry name" value="NADPH-cytochrome p450 Reductase, Chain A, domain 3"/>
    <property type="match status" value="1"/>
</dbReference>
<dbReference type="PROSITE" id="PS50902">
    <property type="entry name" value="FLAVODOXIN_LIKE"/>
    <property type="match status" value="1"/>
</dbReference>
<comment type="subcellular location">
    <subcellularLocation>
        <location evidence="3 10">Cytoplasm</location>
    </subcellularLocation>
</comment>
<dbReference type="InterPro" id="IPR003097">
    <property type="entry name" value="CysJ-like_FAD-binding"/>
</dbReference>
<dbReference type="Gene3D" id="2.40.30.10">
    <property type="entry name" value="Translation factors"/>
    <property type="match status" value="1"/>
</dbReference>
<dbReference type="PANTHER" id="PTHR19384">
    <property type="entry name" value="NITRIC OXIDE SYNTHASE-RELATED"/>
    <property type="match status" value="1"/>
</dbReference>
<protein>
    <recommendedName>
        <fullName evidence="10">NADPH-dependent diflavin oxidoreductase 1</fullName>
        <ecNumber evidence="10">1.18.1.-</ecNumber>
    </recommendedName>
    <alternativeName>
        <fullName evidence="10">NADPH-dependent FMN and FAD-containing oxidoreductase</fullName>
    </alternativeName>
</protein>
<evidence type="ECO:0000259" key="12">
    <source>
        <dbReference type="PROSITE" id="PS51384"/>
    </source>
</evidence>
<dbReference type="InterPro" id="IPR023173">
    <property type="entry name" value="NADPH_Cyt_P450_Rdtase_alpha"/>
</dbReference>
<dbReference type="Pfam" id="PF00258">
    <property type="entry name" value="Flavodoxin_1"/>
    <property type="match status" value="1"/>
</dbReference>
<dbReference type="HAMAP" id="MF_03178">
    <property type="entry name" value="NDOR1"/>
    <property type="match status" value="1"/>
</dbReference>
<dbReference type="SUPFAM" id="SSF52343">
    <property type="entry name" value="Ferredoxin reductase-like, C-terminal NADP-linked domain"/>
    <property type="match status" value="1"/>
</dbReference>
<evidence type="ECO:0000256" key="9">
    <source>
        <dbReference type="ARBA" id="ARBA00023002"/>
    </source>
</evidence>
<dbReference type="SUPFAM" id="SSF63380">
    <property type="entry name" value="Riboflavin synthase domain-like"/>
    <property type="match status" value="1"/>
</dbReference>
<dbReference type="Pfam" id="PF00175">
    <property type="entry name" value="NAD_binding_1"/>
    <property type="match status" value="1"/>
</dbReference>
<keyword evidence="9 10" id="KW-0560">Oxidoreductase</keyword>
<feature type="binding site" evidence="10">
    <location>
        <position position="516"/>
    </location>
    <ligand>
        <name>NADP(+)</name>
        <dbReference type="ChEBI" id="CHEBI:58349"/>
    </ligand>
</feature>
<dbReference type="EC" id="1.18.1.-" evidence="10"/>
<name>A0A3L6SS84_PANMI</name>
<feature type="binding site" evidence="10">
    <location>
        <position position="146"/>
    </location>
    <ligand>
        <name>FMN</name>
        <dbReference type="ChEBI" id="CHEBI:58210"/>
    </ligand>
</feature>
<dbReference type="FunFam" id="3.40.50.360:FF:000015">
    <property type="entry name" value="NADPH-dependent diflavin oxidoreductase 1"/>
    <property type="match status" value="1"/>
</dbReference>
<dbReference type="PRINTS" id="PR00369">
    <property type="entry name" value="FLAVODOXIN"/>
</dbReference>
<dbReference type="GO" id="GO:0010181">
    <property type="term" value="F:FMN binding"/>
    <property type="evidence" value="ECO:0007669"/>
    <property type="project" value="UniProtKB-UniRule"/>
</dbReference>
<comment type="cofactor">
    <cofactor evidence="1 10">
        <name>FMN</name>
        <dbReference type="ChEBI" id="CHEBI:58210"/>
    </cofactor>
</comment>
<dbReference type="PROSITE" id="PS51384">
    <property type="entry name" value="FAD_FR"/>
    <property type="match status" value="1"/>
</dbReference>
<evidence type="ECO:0000256" key="6">
    <source>
        <dbReference type="ARBA" id="ARBA00022643"/>
    </source>
</evidence>
<feature type="binding site" evidence="10">
    <location>
        <begin position="25"/>
        <end position="30"/>
    </location>
    <ligand>
        <name>FMN</name>
        <dbReference type="ChEBI" id="CHEBI:58210"/>
    </ligand>
</feature>
<comment type="caution">
    <text evidence="13">The sequence shown here is derived from an EMBL/GenBank/DDBJ whole genome shotgun (WGS) entry which is preliminary data.</text>
</comment>
<dbReference type="GO" id="GO:0050661">
    <property type="term" value="F:NADP binding"/>
    <property type="evidence" value="ECO:0007669"/>
    <property type="project" value="UniProtKB-UniRule"/>
</dbReference>
<feature type="binding site" evidence="10">
    <location>
        <begin position="440"/>
        <end position="443"/>
    </location>
    <ligand>
        <name>FAD</name>
        <dbReference type="ChEBI" id="CHEBI:57692"/>
    </ligand>
</feature>
<feature type="domain" description="FAD-binding FR-type" evidence="12">
    <location>
        <begin position="234"/>
        <end position="503"/>
    </location>
</feature>
<feature type="binding site" evidence="10">
    <location>
        <begin position="582"/>
        <end position="583"/>
    </location>
    <ligand>
        <name>NADP(+)</name>
        <dbReference type="ChEBI" id="CHEBI:58349"/>
    </ligand>
</feature>
<keyword evidence="6 10" id="KW-0288">FMN</keyword>
<evidence type="ECO:0000256" key="5">
    <source>
        <dbReference type="ARBA" id="ARBA00022630"/>
    </source>
</evidence>
<dbReference type="GO" id="GO:0050660">
    <property type="term" value="F:flavin adenine dinucleotide binding"/>
    <property type="evidence" value="ECO:0007669"/>
    <property type="project" value="UniProtKB-UniRule"/>
</dbReference>
<sequence length="663" mass="73698">MAPSAAEADSAAASSSGRLLVLYASQTGNAMDAAERVGREAERGGCPAVDVLSMDGFDPSRLPSERFVVFVVSTTGQGDPPDSMKGFWRYLLRKDLGAQWLEGVRHAVFGLGDSGYLKYNFAAKKLDRRLSHLGAERVVEIGLGDDQHPSGYEGALDPWLLSLWKSLNETNQSLLPRVSDINDPNLSTLGDPKVHVIYYSSNEVPQDSILSDPNKIINSARTMSPALQFHDDGGPPYMLQMVANQRLTEEGSDRDVRHFELEDPSSAISYKTGDALEILPSQNPSAVDAFIERCNLDPDCYVTIRGKSEDKISKGSAVSSLMDRIKMKTFVALTMDIASASPRRYFFEAGANILNALFHEPLFYFLMSHFISVCLVMSFFATAEHEKEKLQYFASPEGRDDLYQYNQKESRTVLEVLEDFLSVQMPFEWLVQLTPPLKKRAFSISSSPLAHPNQIHLTVSIVSWLTPFKRTRHGLCSTWLAGLNPRKDNLIPCWIRQGSLPPPHPSVPLVLIGPGTGCAPFRAFVEERAAQTVAEPTAPVLFFFGCRNEDNDFLYKDFWLTHAQDEGVLSSKKGGGLFVAFSRDQPQKVYVQHKIMEQSARVWNLLLSGAAVYIAGSSTKMPADVTAALEEVICKEHGVKKEDASKWLRDLERVGRFNIETWS</sequence>
<comment type="cofactor">
    <cofactor evidence="2 10">
        <name>FAD</name>
        <dbReference type="ChEBI" id="CHEBI:57692"/>
    </cofactor>
</comment>
<feature type="binding site" evidence="10">
    <location>
        <begin position="73"/>
        <end position="76"/>
    </location>
    <ligand>
        <name>FMN</name>
        <dbReference type="ChEBI" id="CHEBI:58210"/>
    </ligand>
</feature>
<feature type="binding site" evidence="10">
    <location>
        <begin position="474"/>
        <end position="477"/>
    </location>
    <ligand>
        <name>FAD</name>
        <dbReference type="ChEBI" id="CHEBI:57692"/>
    </ligand>
</feature>
<dbReference type="InterPro" id="IPR008254">
    <property type="entry name" value="Flavodoxin/NO_synth"/>
</dbReference>
<dbReference type="InterPro" id="IPR001094">
    <property type="entry name" value="Flavdoxin-like"/>
</dbReference>
<feature type="binding site" evidence="10">
    <location>
        <begin position="588"/>
        <end position="592"/>
    </location>
    <ligand>
        <name>NADP(+)</name>
        <dbReference type="ChEBI" id="CHEBI:58349"/>
    </ligand>
</feature>
<dbReference type="PANTHER" id="PTHR19384:SF10">
    <property type="entry name" value="NADPH-DEPENDENT DIFLAVIN OXIDOREDUCTASE 1"/>
    <property type="match status" value="1"/>
</dbReference>
<evidence type="ECO:0000259" key="11">
    <source>
        <dbReference type="PROSITE" id="PS50902"/>
    </source>
</evidence>
<dbReference type="InterPro" id="IPR029039">
    <property type="entry name" value="Flavoprotein-like_sf"/>
</dbReference>
<dbReference type="PRINTS" id="PR00371">
    <property type="entry name" value="FPNCR"/>
</dbReference>
<feature type="binding site" evidence="10">
    <location>
        <position position="662"/>
    </location>
    <ligand>
        <name>FAD</name>
        <dbReference type="ChEBI" id="CHEBI:57692"/>
    </ligand>
</feature>
<evidence type="ECO:0000256" key="2">
    <source>
        <dbReference type="ARBA" id="ARBA00001974"/>
    </source>
</evidence>
<comment type="similarity">
    <text evidence="10">In the C-terminal section; belongs to the flavoprotein pyridine nucleotide cytochrome reductase family.</text>
</comment>
<dbReference type="Pfam" id="PF00667">
    <property type="entry name" value="FAD_binding_1"/>
    <property type="match status" value="2"/>
</dbReference>
<comment type="function">
    <text evidence="10">NADPH-dependent reductase which is a central component of the cytosolic iron-sulfur (Fe-S) protein assembly (CIA) machinery. Transfers electrons from NADPH via its FAD and FMN prosthetic groups to the [2Fe-2S] cluster of the anamorsin/DRE2 homolog, another key component of the CIA machinery. In turn, this reduced cluster provides electrons for assembly of cytosolic iron-sulfur cluster proteins.</text>
</comment>
<dbReference type="InterPro" id="IPR039261">
    <property type="entry name" value="FNR_nucleotide-bd"/>
</dbReference>
<evidence type="ECO:0000256" key="10">
    <source>
        <dbReference type="HAMAP-Rule" id="MF_03178"/>
    </source>
</evidence>
<organism evidence="13 14">
    <name type="scientific">Panicum miliaceum</name>
    <name type="common">Proso millet</name>
    <name type="synonym">Broomcorn millet</name>
    <dbReference type="NCBI Taxonomy" id="4540"/>
    <lineage>
        <taxon>Eukaryota</taxon>
        <taxon>Viridiplantae</taxon>
        <taxon>Streptophyta</taxon>
        <taxon>Embryophyta</taxon>
        <taxon>Tracheophyta</taxon>
        <taxon>Spermatophyta</taxon>
        <taxon>Magnoliopsida</taxon>
        <taxon>Liliopsida</taxon>
        <taxon>Poales</taxon>
        <taxon>Poaceae</taxon>
        <taxon>PACMAD clade</taxon>
        <taxon>Panicoideae</taxon>
        <taxon>Panicodae</taxon>
        <taxon>Paniceae</taxon>
        <taxon>Panicinae</taxon>
        <taxon>Panicum</taxon>
        <taxon>Panicum sect. Panicum</taxon>
    </lineage>
</organism>
<keyword evidence="8 10" id="KW-0521">NADP</keyword>
<dbReference type="InterPro" id="IPR028879">
    <property type="entry name" value="NDOR1"/>
</dbReference>
<feature type="binding site" evidence="10">
    <location>
        <position position="624"/>
    </location>
    <ligand>
        <name>NADP(+)</name>
        <dbReference type="ChEBI" id="CHEBI:58349"/>
    </ligand>
</feature>
<accession>A0A3L6SS84</accession>
<evidence type="ECO:0000313" key="13">
    <source>
        <dbReference type="EMBL" id="RLN25512.1"/>
    </source>
</evidence>
<evidence type="ECO:0000256" key="1">
    <source>
        <dbReference type="ARBA" id="ARBA00001917"/>
    </source>
</evidence>
<dbReference type="FunFam" id="3.40.50.80:FF:000032">
    <property type="entry name" value="NADPH-dependent diflavin oxidoreductase 1"/>
    <property type="match status" value="1"/>
</dbReference>
<dbReference type="AlphaFoldDB" id="A0A3L6SS84"/>
<dbReference type="SUPFAM" id="SSF52218">
    <property type="entry name" value="Flavoproteins"/>
    <property type="match status" value="1"/>
</dbReference>
<dbReference type="InterPro" id="IPR001433">
    <property type="entry name" value="OxRdtase_FAD/NAD-bd"/>
</dbReference>
<evidence type="ECO:0000256" key="4">
    <source>
        <dbReference type="ARBA" id="ARBA00022490"/>
    </source>
</evidence>
<dbReference type="Gene3D" id="3.40.50.80">
    <property type="entry name" value="Nucleotide-binding domain of ferredoxin-NADP reductase (FNR) module"/>
    <property type="match status" value="1"/>
</dbReference>
<dbReference type="FunFam" id="1.20.990.10:FF:000015">
    <property type="entry name" value="NADPH-dependent diflavin oxidoreductase 1"/>
    <property type="match status" value="1"/>
</dbReference>
<feature type="domain" description="Flavodoxin-like" evidence="11">
    <location>
        <begin position="19"/>
        <end position="164"/>
    </location>
</feature>
<evidence type="ECO:0000313" key="14">
    <source>
        <dbReference type="Proteomes" id="UP000275267"/>
    </source>
</evidence>
<comment type="caution">
    <text evidence="10">Lacks conserved residue(s) required for the propagation of feature annotation.</text>
</comment>
<keyword evidence="7 10" id="KW-0274">FAD</keyword>
<dbReference type="Gene3D" id="3.40.50.360">
    <property type="match status" value="1"/>
</dbReference>
<dbReference type="GO" id="GO:0005829">
    <property type="term" value="C:cytosol"/>
    <property type="evidence" value="ECO:0007669"/>
    <property type="project" value="TreeGrafter"/>
</dbReference>
<dbReference type="GO" id="GO:0016651">
    <property type="term" value="F:oxidoreductase activity, acting on NAD(P)H"/>
    <property type="evidence" value="ECO:0007669"/>
    <property type="project" value="UniProtKB-UniRule"/>
</dbReference>
<dbReference type="InterPro" id="IPR001709">
    <property type="entry name" value="Flavoprot_Pyr_Nucl_cyt_Rdtase"/>
</dbReference>
<reference evidence="14" key="1">
    <citation type="journal article" date="2019" name="Nat. Commun.">
        <title>The genome of broomcorn millet.</title>
        <authorList>
            <person name="Zou C."/>
            <person name="Miki D."/>
            <person name="Li D."/>
            <person name="Tang Q."/>
            <person name="Xiao L."/>
            <person name="Rajput S."/>
            <person name="Deng P."/>
            <person name="Jia W."/>
            <person name="Huang R."/>
            <person name="Zhang M."/>
            <person name="Sun Y."/>
            <person name="Hu J."/>
            <person name="Fu X."/>
            <person name="Schnable P.S."/>
            <person name="Li F."/>
            <person name="Zhang H."/>
            <person name="Feng B."/>
            <person name="Zhu X."/>
            <person name="Liu R."/>
            <person name="Schnable J.C."/>
            <person name="Zhu J.-K."/>
            <person name="Zhang H."/>
        </authorList>
    </citation>
    <scope>NUCLEOTIDE SEQUENCE [LARGE SCALE GENOMIC DNA]</scope>
</reference>
<dbReference type="InterPro" id="IPR017927">
    <property type="entry name" value="FAD-bd_FR_type"/>
</dbReference>
<dbReference type="EMBL" id="PQIB02000004">
    <property type="protein sequence ID" value="RLN25512.1"/>
    <property type="molecule type" value="Genomic_DNA"/>
</dbReference>
<dbReference type="GO" id="GO:0016226">
    <property type="term" value="P:iron-sulfur cluster assembly"/>
    <property type="evidence" value="ECO:0007669"/>
    <property type="project" value="UniProtKB-UniRule"/>
</dbReference>
<dbReference type="CDD" id="cd06207">
    <property type="entry name" value="CyPoR_like"/>
    <property type="match status" value="1"/>
</dbReference>
<proteinExistence type="inferred from homology"/>
<comment type="catalytic activity">
    <reaction evidence="10">
        <text>2 oxidized [2Fe-2S]-[protein] + NADPH = 2 reduced [2Fe-2S]-[protein] + NADP(+) + H(+)</text>
        <dbReference type="Rhea" id="RHEA:67716"/>
        <dbReference type="Rhea" id="RHEA-COMP:17327"/>
        <dbReference type="Rhea" id="RHEA-COMP:17328"/>
        <dbReference type="ChEBI" id="CHEBI:15378"/>
        <dbReference type="ChEBI" id="CHEBI:33737"/>
        <dbReference type="ChEBI" id="CHEBI:33738"/>
        <dbReference type="ChEBI" id="CHEBI:57783"/>
        <dbReference type="ChEBI" id="CHEBI:58349"/>
    </reaction>
</comment>
<evidence type="ECO:0000256" key="7">
    <source>
        <dbReference type="ARBA" id="ARBA00022827"/>
    </source>
</evidence>
<dbReference type="OrthoDB" id="1856718at2759"/>
<keyword evidence="4 10" id="KW-0963">Cytoplasm</keyword>
<keyword evidence="14" id="KW-1185">Reference proteome</keyword>
<dbReference type="GO" id="GO:0160246">
    <property type="term" value="F:NADPH-iron-sulfur [2Fe-2S] protein oxidoreductase activity"/>
    <property type="evidence" value="ECO:0007669"/>
    <property type="project" value="InterPro"/>
</dbReference>
<dbReference type="Proteomes" id="UP000275267">
    <property type="component" value="Unassembled WGS sequence"/>
</dbReference>
<dbReference type="STRING" id="4540.A0A3L6SS84"/>
<dbReference type="InterPro" id="IPR017938">
    <property type="entry name" value="Riboflavin_synthase-like_b-brl"/>
</dbReference>
<evidence type="ECO:0000256" key="8">
    <source>
        <dbReference type="ARBA" id="ARBA00022857"/>
    </source>
</evidence>
<keyword evidence="5 10" id="KW-0285">Flavoprotein</keyword>